<dbReference type="InParanoid" id="B4CXQ9"/>
<dbReference type="InterPro" id="IPR002142">
    <property type="entry name" value="Peptidase_S49"/>
</dbReference>
<gene>
    <name evidence="3" type="ORF">CfE428DRAFT_1350</name>
</gene>
<dbReference type="CDD" id="cd07022">
    <property type="entry name" value="S49_Sppa_36K_type"/>
    <property type="match status" value="1"/>
</dbReference>
<dbReference type="Gene3D" id="6.20.330.10">
    <property type="match status" value="1"/>
</dbReference>
<dbReference type="InterPro" id="IPR029045">
    <property type="entry name" value="ClpP/crotonase-like_dom_sf"/>
</dbReference>
<organism evidence="3 4">
    <name type="scientific">Chthoniobacter flavus Ellin428</name>
    <dbReference type="NCBI Taxonomy" id="497964"/>
    <lineage>
        <taxon>Bacteria</taxon>
        <taxon>Pseudomonadati</taxon>
        <taxon>Verrucomicrobiota</taxon>
        <taxon>Spartobacteria</taxon>
        <taxon>Chthoniobacterales</taxon>
        <taxon>Chthoniobacteraceae</taxon>
        <taxon>Chthoniobacter</taxon>
    </lineage>
</organism>
<comment type="caution">
    <text evidence="3">The sequence shown here is derived from an EMBL/GenBank/DDBJ whole genome shotgun (WGS) entry which is preliminary data.</text>
</comment>
<dbReference type="PANTHER" id="PTHR42987">
    <property type="entry name" value="PEPTIDASE S49"/>
    <property type="match status" value="1"/>
</dbReference>
<dbReference type="EMBL" id="ABVL01000003">
    <property type="protein sequence ID" value="EDY21057.1"/>
    <property type="molecule type" value="Genomic_DNA"/>
</dbReference>
<evidence type="ECO:0000313" key="4">
    <source>
        <dbReference type="Proteomes" id="UP000005824"/>
    </source>
</evidence>
<name>B4CXQ9_9BACT</name>
<sequence length="269" mass="28823">MTQLLHSLYHQPWLITPEAHAAMRRAARACDLFSDPPAEPPDSDLLQIENGIGIIPITGVLMKRPDIFSRVLLGAADMDEISEAINEAGDREDVQAVLLDIDSPGGTVTGTPELAAAVAALSRAKYVYAFSDGQMCSAAYWIASQADVIFSTPSARVGSIGVLLPMLDETEAFKQEGLKVDLFAAGKYKSVGVPGVALTDDQRTWLQSMIDEINGEFQAAVLARGRAIDPAAMEGQDFSGQKAFENSLTAGVMLDRATVLTKMQARHVS</sequence>
<keyword evidence="4" id="KW-1185">Reference proteome</keyword>
<dbReference type="InterPro" id="IPR033855">
    <property type="entry name" value="Protein_C"/>
</dbReference>
<dbReference type="STRING" id="497964.CfE428DRAFT_1350"/>
<dbReference type="eggNOG" id="COG0616">
    <property type="taxonomic scope" value="Bacteria"/>
</dbReference>
<protein>
    <submittedName>
        <fullName evidence="3">Peptidase S49</fullName>
    </submittedName>
</protein>
<dbReference type="Pfam" id="PF01343">
    <property type="entry name" value="Peptidase_S49"/>
    <property type="match status" value="1"/>
</dbReference>
<evidence type="ECO:0000259" key="2">
    <source>
        <dbReference type="Pfam" id="PF01343"/>
    </source>
</evidence>
<proteinExistence type="inferred from homology"/>
<dbReference type="GO" id="GO:0008233">
    <property type="term" value="F:peptidase activity"/>
    <property type="evidence" value="ECO:0007669"/>
    <property type="project" value="InterPro"/>
</dbReference>
<dbReference type="GO" id="GO:0006508">
    <property type="term" value="P:proteolysis"/>
    <property type="evidence" value="ECO:0007669"/>
    <property type="project" value="InterPro"/>
</dbReference>
<evidence type="ECO:0000313" key="3">
    <source>
        <dbReference type="EMBL" id="EDY21057.1"/>
    </source>
</evidence>
<dbReference type="PANTHER" id="PTHR42987:SF4">
    <property type="entry name" value="PROTEASE SOHB-RELATED"/>
    <property type="match status" value="1"/>
</dbReference>
<evidence type="ECO:0000256" key="1">
    <source>
        <dbReference type="ARBA" id="ARBA00008683"/>
    </source>
</evidence>
<dbReference type="SUPFAM" id="SSF52096">
    <property type="entry name" value="ClpP/crotonase"/>
    <property type="match status" value="1"/>
</dbReference>
<accession>B4CXQ9</accession>
<feature type="domain" description="Peptidase S49" evidence="2">
    <location>
        <begin position="121"/>
        <end position="264"/>
    </location>
</feature>
<dbReference type="AlphaFoldDB" id="B4CXQ9"/>
<dbReference type="Proteomes" id="UP000005824">
    <property type="component" value="Unassembled WGS sequence"/>
</dbReference>
<comment type="similarity">
    <text evidence="1">Belongs to the peptidase S49 family.</text>
</comment>
<reference evidence="3 4" key="1">
    <citation type="journal article" date="2011" name="J. Bacteriol.">
        <title>Genome sequence of Chthoniobacter flavus Ellin428, an aerobic heterotrophic soil bacterium.</title>
        <authorList>
            <person name="Kant R."/>
            <person name="van Passel M.W."/>
            <person name="Palva A."/>
            <person name="Lucas S."/>
            <person name="Lapidus A."/>
            <person name="Glavina Del Rio T."/>
            <person name="Dalin E."/>
            <person name="Tice H."/>
            <person name="Bruce D."/>
            <person name="Goodwin L."/>
            <person name="Pitluck S."/>
            <person name="Larimer F.W."/>
            <person name="Land M.L."/>
            <person name="Hauser L."/>
            <person name="Sangwan P."/>
            <person name="de Vos W.M."/>
            <person name="Janssen P.H."/>
            <person name="Smidt H."/>
        </authorList>
    </citation>
    <scope>NUCLEOTIDE SEQUENCE [LARGE SCALE GENOMIC DNA]</scope>
    <source>
        <strain evidence="3 4">Ellin428</strain>
    </source>
</reference>
<dbReference type="Gene3D" id="3.90.226.10">
    <property type="entry name" value="2-enoyl-CoA Hydratase, Chain A, domain 1"/>
    <property type="match status" value="1"/>
</dbReference>